<gene>
    <name evidence="2" type="ORF">HNR40_006949</name>
</gene>
<evidence type="ECO:0000313" key="2">
    <source>
        <dbReference type="EMBL" id="MBB5081454.1"/>
    </source>
</evidence>
<feature type="transmembrane region" description="Helical" evidence="1">
    <location>
        <begin position="67"/>
        <end position="88"/>
    </location>
</feature>
<keyword evidence="1" id="KW-0812">Transmembrane</keyword>
<feature type="transmembrane region" description="Helical" evidence="1">
    <location>
        <begin position="95"/>
        <end position="120"/>
    </location>
</feature>
<dbReference type="RefSeq" id="WP_184968814.1">
    <property type="nucleotide sequence ID" value="NZ_JACHIN010000010.1"/>
</dbReference>
<organism evidence="2 3">
    <name type="scientific">Nonomuraea endophytica</name>
    <dbReference type="NCBI Taxonomy" id="714136"/>
    <lineage>
        <taxon>Bacteria</taxon>
        <taxon>Bacillati</taxon>
        <taxon>Actinomycetota</taxon>
        <taxon>Actinomycetes</taxon>
        <taxon>Streptosporangiales</taxon>
        <taxon>Streptosporangiaceae</taxon>
        <taxon>Nonomuraea</taxon>
    </lineage>
</organism>
<proteinExistence type="predicted"/>
<feature type="transmembrane region" description="Helical" evidence="1">
    <location>
        <begin position="6"/>
        <end position="23"/>
    </location>
</feature>
<keyword evidence="1" id="KW-0472">Membrane</keyword>
<dbReference type="EMBL" id="JACHIN010000010">
    <property type="protein sequence ID" value="MBB5081454.1"/>
    <property type="molecule type" value="Genomic_DNA"/>
</dbReference>
<dbReference type="AlphaFoldDB" id="A0A7W8A9D6"/>
<evidence type="ECO:0000256" key="1">
    <source>
        <dbReference type="SAM" id="Phobius"/>
    </source>
</evidence>
<sequence length="186" mass="19637">MSVVTTALPFLVLGVVAVFLFGISWVALLGGVVLAVLSLVIAPLLLVPPSPLAKYLAHPDTARPANAVLNLTSAALIELARLGVVLFLNAQLRDAAWLGLGAHIPIMVIAVGTFGMVAFLGSSLPTQEDARPRGAASYLRESFGYGRNILVDAVLTLLLVWSPWLAFVTVPAGAVWHALLDSKRPR</sequence>
<keyword evidence="3" id="KW-1185">Reference proteome</keyword>
<name>A0A7W8A9D6_9ACTN</name>
<accession>A0A7W8A9D6</accession>
<feature type="transmembrane region" description="Helical" evidence="1">
    <location>
        <begin position="153"/>
        <end position="180"/>
    </location>
</feature>
<keyword evidence="1" id="KW-1133">Transmembrane helix</keyword>
<comment type="caution">
    <text evidence="2">The sequence shown here is derived from an EMBL/GenBank/DDBJ whole genome shotgun (WGS) entry which is preliminary data.</text>
</comment>
<evidence type="ECO:0000313" key="3">
    <source>
        <dbReference type="Proteomes" id="UP000568380"/>
    </source>
</evidence>
<protein>
    <submittedName>
        <fullName evidence="2">Uncharacterized protein</fullName>
    </submittedName>
</protein>
<feature type="transmembrane region" description="Helical" evidence="1">
    <location>
        <begin position="28"/>
        <end position="47"/>
    </location>
</feature>
<dbReference type="Proteomes" id="UP000568380">
    <property type="component" value="Unassembled WGS sequence"/>
</dbReference>
<reference evidence="2 3" key="1">
    <citation type="submission" date="2020-08" db="EMBL/GenBank/DDBJ databases">
        <title>Genomic Encyclopedia of Type Strains, Phase IV (KMG-IV): sequencing the most valuable type-strain genomes for metagenomic binning, comparative biology and taxonomic classification.</title>
        <authorList>
            <person name="Goeker M."/>
        </authorList>
    </citation>
    <scope>NUCLEOTIDE SEQUENCE [LARGE SCALE GENOMIC DNA]</scope>
    <source>
        <strain evidence="2 3">DSM 45385</strain>
    </source>
</reference>